<evidence type="ECO:0000259" key="6">
    <source>
        <dbReference type="PROSITE" id="PS50109"/>
    </source>
</evidence>
<reference evidence="7" key="1">
    <citation type="submission" date="2021-05" db="EMBL/GenBank/DDBJ databases">
        <authorList>
            <person name="Pietrasiak N."/>
            <person name="Ward R."/>
            <person name="Stajich J.E."/>
            <person name="Kurbessoian T."/>
        </authorList>
    </citation>
    <scope>NUCLEOTIDE SEQUENCE</scope>
    <source>
        <strain evidence="7">GSE-NOS-MK-12-04C</strain>
    </source>
</reference>
<dbReference type="AlphaFoldDB" id="A0A951QMG3"/>
<evidence type="ECO:0000256" key="4">
    <source>
        <dbReference type="ARBA" id="ARBA00023012"/>
    </source>
</evidence>
<dbReference type="SMART" id="SM00065">
    <property type="entry name" value="GAF"/>
    <property type="match status" value="1"/>
</dbReference>
<dbReference type="Pfam" id="PF02518">
    <property type="entry name" value="HATPase_c"/>
    <property type="match status" value="1"/>
</dbReference>
<dbReference type="Gene3D" id="3.30.450.40">
    <property type="match status" value="1"/>
</dbReference>
<dbReference type="GO" id="GO:0004673">
    <property type="term" value="F:protein histidine kinase activity"/>
    <property type="evidence" value="ECO:0007669"/>
    <property type="project" value="UniProtKB-EC"/>
</dbReference>
<evidence type="ECO:0000256" key="1">
    <source>
        <dbReference type="ARBA" id="ARBA00000085"/>
    </source>
</evidence>
<dbReference type="SMART" id="SM00387">
    <property type="entry name" value="HATPase_c"/>
    <property type="match status" value="1"/>
</dbReference>
<organism evidence="7 8">
    <name type="scientific">Cyanomargarita calcarea GSE-NOS-MK-12-04C</name>
    <dbReference type="NCBI Taxonomy" id="2839659"/>
    <lineage>
        <taxon>Bacteria</taxon>
        <taxon>Bacillati</taxon>
        <taxon>Cyanobacteriota</taxon>
        <taxon>Cyanophyceae</taxon>
        <taxon>Nostocales</taxon>
        <taxon>Cyanomargaritaceae</taxon>
        <taxon>Cyanomargarita</taxon>
    </lineage>
</organism>
<evidence type="ECO:0000256" key="5">
    <source>
        <dbReference type="SAM" id="Coils"/>
    </source>
</evidence>
<proteinExistence type="predicted"/>
<dbReference type="PANTHER" id="PTHR43065">
    <property type="entry name" value="SENSOR HISTIDINE KINASE"/>
    <property type="match status" value="1"/>
</dbReference>
<reference evidence="7" key="2">
    <citation type="journal article" date="2022" name="Microbiol. Resour. Announc.">
        <title>Metagenome Sequencing to Explore Phylogenomics of Terrestrial Cyanobacteria.</title>
        <authorList>
            <person name="Ward R.D."/>
            <person name="Stajich J.E."/>
            <person name="Johansen J.R."/>
            <person name="Huntemann M."/>
            <person name="Clum A."/>
            <person name="Foster B."/>
            <person name="Foster B."/>
            <person name="Roux S."/>
            <person name="Palaniappan K."/>
            <person name="Varghese N."/>
            <person name="Mukherjee S."/>
            <person name="Reddy T.B.K."/>
            <person name="Daum C."/>
            <person name="Copeland A."/>
            <person name="Chen I.A."/>
            <person name="Ivanova N.N."/>
            <person name="Kyrpides N.C."/>
            <person name="Shapiro N."/>
            <person name="Eloe-Fadrosh E.A."/>
            <person name="Pietrasiak N."/>
        </authorList>
    </citation>
    <scope>NUCLEOTIDE SEQUENCE</scope>
    <source>
        <strain evidence="7">GSE-NOS-MK-12-04C</strain>
    </source>
</reference>
<dbReference type="InterPro" id="IPR005467">
    <property type="entry name" value="His_kinase_dom"/>
</dbReference>
<dbReference type="GO" id="GO:0000160">
    <property type="term" value="P:phosphorelay signal transduction system"/>
    <property type="evidence" value="ECO:0007669"/>
    <property type="project" value="UniProtKB-KW"/>
</dbReference>
<dbReference type="Gene3D" id="3.30.565.10">
    <property type="entry name" value="Histidine kinase-like ATPase, C-terminal domain"/>
    <property type="match status" value="1"/>
</dbReference>
<dbReference type="InterPro" id="IPR004358">
    <property type="entry name" value="Sig_transdc_His_kin-like_C"/>
</dbReference>
<dbReference type="EMBL" id="JAHHGZ010000018">
    <property type="protein sequence ID" value="MBW4669109.1"/>
    <property type="molecule type" value="Genomic_DNA"/>
</dbReference>
<evidence type="ECO:0000256" key="2">
    <source>
        <dbReference type="ARBA" id="ARBA00012438"/>
    </source>
</evidence>
<dbReference type="InterPro" id="IPR029016">
    <property type="entry name" value="GAF-like_dom_sf"/>
</dbReference>
<accession>A0A951QMG3</accession>
<dbReference type="InterPro" id="IPR003018">
    <property type="entry name" value="GAF"/>
</dbReference>
<dbReference type="SUPFAM" id="SSF55874">
    <property type="entry name" value="ATPase domain of HSP90 chaperone/DNA topoisomerase II/histidine kinase"/>
    <property type="match status" value="1"/>
</dbReference>
<evidence type="ECO:0000256" key="3">
    <source>
        <dbReference type="ARBA" id="ARBA00022777"/>
    </source>
</evidence>
<comment type="caution">
    <text evidence="7">The sequence shown here is derived from an EMBL/GenBank/DDBJ whole genome shotgun (WGS) entry which is preliminary data.</text>
</comment>
<keyword evidence="5" id="KW-0175">Coiled coil</keyword>
<keyword evidence="3" id="KW-0808">Transferase</keyword>
<comment type="catalytic activity">
    <reaction evidence="1">
        <text>ATP + protein L-histidine = ADP + protein N-phospho-L-histidine.</text>
        <dbReference type="EC" id="2.7.13.3"/>
    </reaction>
</comment>
<dbReference type="PROSITE" id="PS50109">
    <property type="entry name" value="HIS_KIN"/>
    <property type="match status" value="1"/>
</dbReference>
<dbReference type="SUPFAM" id="SSF55781">
    <property type="entry name" value="GAF domain-like"/>
    <property type="match status" value="1"/>
</dbReference>
<dbReference type="EC" id="2.7.13.3" evidence="2"/>
<dbReference type="Gene3D" id="1.10.287.130">
    <property type="match status" value="1"/>
</dbReference>
<evidence type="ECO:0000313" key="8">
    <source>
        <dbReference type="Proteomes" id="UP000729701"/>
    </source>
</evidence>
<dbReference type="PANTHER" id="PTHR43065:SF50">
    <property type="entry name" value="HISTIDINE KINASE"/>
    <property type="match status" value="1"/>
</dbReference>
<dbReference type="InterPro" id="IPR003594">
    <property type="entry name" value="HATPase_dom"/>
</dbReference>
<dbReference type="Proteomes" id="UP000729701">
    <property type="component" value="Unassembled WGS sequence"/>
</dbReference>
<gene>
    <name evidence="7" type="ORF">KME60_17200</name>
</gene>
<feature type="domain" description="Histidine kinase" evidence="6">
    <location>
        <begin position="273"/>
        <end position="530"/>
    </location>
</feature>
<keyword evidence="3" id="KW-0418">Kinase</keyword>
<dbReference type="InterPro" id="IPR036890">
    <property type="entry name" value="HATPase_C_sf"/>
</dbReference>
<feature type="coiled-coil region" evidence="5">
    <location>
        <begin position="3"/>
        <end position="79"/>
    </location>
</feature>
<sequence>MERVDEQEKIRSLEKENRVLRKKLERIEIEQVQLEENNQRKESLLRKVIEELQRSQTQIEEKTAELETALHERKRQQDSLRLIMEGTASHTGGEFFRSCVRYLALVLQVQYAFITELIDENHSKTRIIALWTGEEFIEGSEFELAGTPCGVVIQDGFTVYTDSLAKIFPQADNVAILSAESYMGITINDNHGNIIGGLGIMDTKSLHLYSQVEESILRIFAARVAAEIERDRAQSKLRLQAQDLEMALKELQSTQARLLHSEKMSSLGQLVAGIAHEINNPVGFIYSNLSPANQYIQDLLYLIKLYQQHYPNPVQVISKYIQKIELDFIITDLPSLIHSMEVGTERIHQIVLSLRNFSRLDEADIKPVDIHEGIDSTLMILGHRLKGELNYLKIQVIKEYGNLPFIECSSGQLNQVFMNILTNAIDALKDNFQKQEKLPDNYQPIISITTEVINSQWVAIRIKDNGIGMNEEVSSKLFDPFFTTKPVGQGTGMGMSISYQIITEKHHGKLYCNSASNKGTEFVIEIPIKSAFISY</sequence>
<dbReference type="PRINTS" id="PR00344">
    <property type="entry name" value="BCTRLSENSOR"/>
</dbReference>
<protein>
    <recommendedName>
        <fullName evidence="2">histidine kinase</fullName>
        <ecNumber evidence="2">2.7.13.3</ecNumber>
    </recommendedName>
</protein>
<name>A0A951QMG3_9CYAN</name>
<keyword evidence="4" id="KW-0902">Two-component regulatory system</keyword>
<evidence type="ECO:0000313" key="7">
    <source>
        <dbReference type="EMBL" id="MBW4669109.1"/>
    </source>
</evidence>